<dbReference type="Proteomes" id="UP000466554">
    <property type="component" value="Chromosome"/>
</dbReference>
<accession>A0A7I7U8H5</accession>
<dbReference type="GO" id="GO:0005524">
    <property type="term" value="F:ATP binding"/>
    <property type="evidence" value="ECO:0007669"/>
    <property type="project" value="UniProtKB-KW"/>
</dbReference>
<dbReference type="SUPFAM" id="SSF52540">
    <property type="entry name" value="P-loop containing nucleoside triphosphate hydrolases"/>
    <property type="match status" value="1"/>
</dbReference>
<dbReference type="SMART" id="SM00421">
    <property type="entry name" value="HTH_LUXR"/>
    <property type="match status" value="1"/>
</dbReference>
<dbReference type="PROSITE" id="PS00622">
    <property type="entry name" value="HTH_LUXR_1"/>
    <property type="match status" value="1"/>
</dbReference>
<sequence>MARGPESRALDDFLLRAATTPAGLVVGGEAGIGKTTFVLDARQRAAAQGFHVLMTRGSPSEVTLSFAGLADLLSQVAAEVIDRLAPVQRDALNRILLRGADVPSPDERAAAAGLHAVLGHLSTEAPVLLVVDDVQWLDSASASAVRFAVRRVWGPLGVLVTFRTGDPGALDAAQWFELVTPDAVTRITMTPLSLGGVHALIASRLGQVLPRPTMHKIYEISGGNPLYALELARAAADGLPLDRQLPDSLAALVRHHVKDVSPAAAELLLAAACTPAPTVDVVARAAGLSPRQVIDLLESGEAARAVVVSGQLIRFAHPLIATGCYTEADPARRREMHRRLAEVVDAPELKARHLACAATSADTATLTELDTASAITRSQGAPAAAAELLELAIALGGDTPIRRLLAARYHFEAGSLAAARHHLKELGEELPAGIVRGSARMLQGAIDGYDGSFTVAVDGLLAGVDEVGEAAELRLQGLLLLAPALAITGRPREAVECARNALACAGGIDDPTARSQALSMWVLLSFMYGGGLDRTALDEALRLQSRTDVMHVNMRADAVRALVDVWSGDIDSGRKRLAAIKTACVEHGSELDAIWVDQHATMAAIWAADFDTAQRITTEMAQRAEQMGGHHARLFALTSAAYVAAYTGDVDTARESATSALELVERTGAIDLVMGPRTCLAFLDVSLGDQRRALQILRPVLDTFDPELGTEIPRCGWITEAIEALTATGNVDDAENLVKALQDNGTRHDRAWMLAMAARGRALCLAARGDLDGAEAAAELALTHHDRLAMPFERARTQLLLGQLQRRRRRRQLASATLTAAERRFRELGAVLWATRARTERARQPGQGADDLGLTPVEARIARMAAAGYSNKEIAAQVFLSIKTIEMNLSSVYRKLGIRSRTQLHSRLDTDKSREIPDS</sequence>
<dbReference type="Gene3D" id="1.25.40.10">
    <property type="entry name" value="Tetratricopeptide repeat domain"/>
    <property type="match status" value="1"/>
</dbReference>
<dbReference type="InterPro" id="IPR016032">
    <property type="entry name" value="Sig_transdc_resp-reg_C-effctor"/>
</dbReference>
<dbReference type="EMBL" id="AP022598">
    <property type="protein sequence ID" value="BBY76626.1"/>
    <property type="molecule type" value="Genomic_DNA"/>
</dbReference>
<protein>
    <submittedName>
        <fullName evidence="4">Transcriptional regulator</fullName>
    </submittedName>
</protein>
<dbReference type="CDD" id="cd06170">
    <property type="entry name" value="LuxR_C_like"/>
    <property type="match status" value="1"/>
</dbReference>
<dbReference type="SUPFAM" id="SSF48452">
    <property type="entry name" value="TPR-like"/>
    <property type="match status" value="2"/>
</dbReference>
<proteinExistence type="predicted"/>
<dbReference type="AlphaFoldDB" id="A0A7I7U8H5"/>
<dbReference type="GO" id="GO:0004016">
    <property type="term" value="F:adenylate cyclase activity"/>
    <property type="evidence" value="ECO:0007669"/>
    <property type="project" value="TreeGrafter"/>
</dbReference>
<reference evidence="4 5" key="1">
    <citation type="journal article" date="2019" name="Emerg. Microbes Infect.">
        <title>Comprehensive subspecies identification of 175 nontuberculous mycobacteria species based on 7547 genomic profiles.</title>
        <authorList>
            <person name="Matsumoto Y."/>
            <person name="Kinjo T."/>
            <person name="Motooka D."/>
            <person name="Nabeya D."/>
            <person name="Jung N."/>
            <person name="Uechi K."/>
            <person name="Horii T."/>
            <person name="Iida T."/>
            <person name="Fujita J."/>
            <person name="Nakamura S."/>
        </authorList>
    </citation>
    <scope>NUCLEOTIDE SEQUENCE [LARGE SCALE GENOMIC DNA]</scope>
    <source>
        <strain evidence="4 5">JCM 6367</strain>
    </source>
</reference>
<dbReference type="Pfam" id="PF00196">
    <property type="entry name" value="GerE"/>
    <property type="match status" value="1"/>
</dbReference>
<feature type="domain" description="HTH luxR-type" evidence="3">
    <location>
        <begin position="847"/>
        <end position="912"/>
    </location>
</feature>
<organism evidence="4 5">
    <name type="scientific">Mycolicibacterium parafortuitum</name>
    <name type="common">Mycobacterium parafortuitum</name>
    <dbReference type="NCBI Taxonomy" id="39692"/>
    <lineage>
        <taxon>Bacteria</taxon>
        <taxon>Bacillati</taxon>
        <taxon>Actinomycetota</taxon>
        <taxon>Actinomycetes</taxon>
        <taxon>Mycobacteriales</taxon>
        <taxon>Mycobacteriaceae</taxon>
        <taxon>Mycolicibacterium</taxon>
    </lineage>
</organism>
<keyword evidence="2" id="KW-0067">ATP-binding</keyword>
<evidence type="ECO:0000313" key="4">
    <source>
        <dbReference type="EMBL" id="BBY76626.1"/>
    </source>
</evidence>
<dbReference type="GO" id="GO:0006355">
    <property type="term" value="P:regulation of DNA-templated transcription"/>
    <property type="evidence" value="ECO:0007669"/>
    <property type="project" value="InterPro"/>
</dbReference>
<dbReference type="InterPro" id="IPR027417">
    <property type="entry name" value="P-loop_NTPase"/>
</dbReference>
<dbReference type="PANTHER" id="PTHR16305:SF35">
    <property type="entry name" value="TRANSCRIPTIONAL ACTIVATOR DOMAIN"/>
    <property type="match status" value="1"/>
</dbReference>
<evidence type="ECO:0000256" key="1">
    <source>
        <dbReference type="ARBA" id="ARBA00022741"/>
    </source>
</evidence>
<keyword evidence="1" id="KW-0547">Nucleotide-binding</keyword>
<dbReference type="GO" id="GO:0003677">
    <property type="term" value="F:DNA binding"/>
    <property type="evidence" value="ECO:0007669"/>
    <property type="project" value="InterPro"/>
</dbReference>
<dbReference type="InterPro" id="IPR041664">
    <property type="entry name" value="AAA_16"/>
</dbReference>
<dbReference type="InterPro" id="IPR036388">
    <property type="entry name" value="WH-like_DNA-bd_sf"/>
</dbReference>
<dbReference type="PANTHER" id="PTHR16305">
    <property type="entry name" value="TESTICULAR SOLUBLE ADENYLYL CYCLASE"/>
    <property type="match status" value="1"/>
</dbReference>
<dbReference type="GO" id="GO:0005737">
    <property type="term" value="C:cytoplasm"/>
    <property type="evidence" value="ECO:0007669"/>
    <property type="project" value="TreeGrafter"/>
</dbReference>
<dbReference type="InterPro" id="IPR011990">
    <property type="entry name" value="TPR-like_helical_dom_sf"/>
</dbReference>
<evidence type="ECO:0000256" key="2">
    <source>
        <dbReference type="ARBA" id="ARBA00022840"/>
    </source>
</evidence>
<dbReference type="Gene3D" id="1.10.10.10">
    <property type="entry name" value="Winged helix-like DNA-binding domain superfamily/Winged helix DNA-binding domain"/>
    <property type="match status" value="1"/>
</dbReference>
<dbReference type="Pfam" id="PF13191">
    <property type="entry name" value="AAA_16"/>
    <property type="match status" value="1"/>
</dbReference>
<dbReference type="SUPFAM" id="SSF46894">
    <property type="entry name" value="C-terminal effector domain of the bipartite response regulators"/>
    <property type="match status" value="1"/>
</dbReference>
<dbReference type="PROSITE" id="PS50043">
    <property type="entry name" value="HTH_LUXR_2"/>
    <property type="match status" value="1"/>
</dbReference>
<dbReference type="InterPro" id="IPR000792">
    <property type="entry name" value="Tscrpt_reg_LuxR_C"/>
</dbReference>
<evidence type="ECO:0000313" key="5">
    <source>
        <dbReference type="Proteomes" id="UP000466554"/>
    </source>
</evidence>
<dbReference type="PRINTS" id="PR00038">
    <property type="entry name" value="HTHLUXR"/>
</dbReference>
<gene>
    <name evidence="4" type="ORF">MPRF_35250</name>
</gene>
<name>A0A7I7U8H5_MYCPF</name>
<evidence type="ECO:0000259" key="3">
    <source>
        <dbReference type="PROSITE" id="PS50043"/>
    </source>
</evidence>